<name>A0ABN2EQ83_9ACTN</name>
<reference evidence="1 2" key="1">
    <citation type="journal article" date="2019" name="Int. J. Syst. Evol. Microbiol.">
        <title>The Global Catalogue of Microorganisms (GCM) 10K type strain sequencing project: providing services to taxonomists for standard genome sequencing and annotation.</title>
        <authorList>
            <consortium name="The Broad Institute Genomics Platform"/>
            <consortium name="The Broad Institute Genome Sequencing Center for Infectious Disease"/>
            <person name="Wu L."/>
            <person name="Ma J."/>
        </authorList>
    </citation>
    <scope>NUCLEOTIDE SEQUENCE [LARGE SCALE GENOMIC DNA]</scope>
    <source>
        <strain evidence="1 2">JCM 13929</strain>
    </source>
</reference>
<organism evidence="1 2">
    <name type="scientific">Nonomuraea maheshkhaliensis</name>
    <dbReference type="NCBI Taxonomy" id="419590"/>
    <lineage>
        <taxon>Bacteria</taxon>
        <taxon>Bacillati</taxon>
        <taxon>Actinomycetota</taxon>
        <taxon>Actinomycetes</taxon>
        <taxon>Streptosporangiales</taxon>
        <taxon>Streptosporangiaceae</taxon>
        <taxon>Nonomuraea</taxon>
    </lineage>
</organism>
<sequence length="94" mass="10617">MAIEEYHGLHAEPPERGSEKIVWYPVTARHPSVRVKAHTCEAEPVVYELCAAGGLMHIRRTDRRGKEVVVTETNWVKAAEALKMWGVLVQDDPL</sequence>
<dbReference type="Proteomes" id="UP001500064">
    <property type="component" value="Unassembled WGS sequence"/>
</dbReference>
<dbReference type="EMBL" id="BAAAMU010000002">
    <property type="protein sequence ID" value="GAA1611953.1"/>
    <property type="molecule type" value="Genomic_DNA"/>
</dbReference>
<proteinExistence type="predicted"/>
<keyword evidence="2" id="KW-1185">Reference proteome</keyword>
<evidence type="ECO:0000313" key="2">
    <source>
        <dbReference type="Proteomes" id="UP001500064"/>
    </source>
</evidence>
<dbReference type="RefSeq" id="WP_346101206.1">
    <property type="nucleotide sequence ID" value="NZ_BAAAMU010000002.1"/>
</dbReference>
<gene>
    <name evidence="1" type="ORF">GCM10009733_005010</name>
</gene>
<protein>
    <submittedName>
        <fullName evidence="1">Uncharacterized protein</fullName>
    </submittedName>
</protein>
<evidence type="ECO:0000313" key="1">
    <source>
        <dbReference type="EMBL" id="GAA1611953.1"/>
    </source>
</evidence>
<comment type="caution">
    <text evidence="1">The sequence shown here is derived from an EMBL/GenBank/DDBJ whole genome shotgun (WGS) entry which is preliminary data.</text>
</comment>
<accession>A0ABN2EQ83</accession>